<dbReference type="Pfam" id="PF00535">
    <property type="entry name" value="Glycos_transf_2"/>
    <property type="match status" value="1"/>
</dbReference>
<evidence type="ECO:0000256" key="3">
    <source>
        <dbReference type="ARBA" id="ARBA00022676"/>
    </source>
</evidence>
<keyword evidence="4" id="KW-0808">Transferase</keyword>
<dbReference type="InterPro" id="IPR001173">
    <property type="entry name" value="Glyco_trans_2-like"/>
</dbReference>
<dbReference type="SUPFAM" id="SSF53448">
    <property type="entry name" value="Nucleotide-diphospho-sugar transferases"/>
    <property type="match status" value="1"/>
</dbReference>
<dbReference type="InterPro" id="IPR029044">
    <property type="entry name" value="Nucleotide-diphossugar_trans"/>
</dbReference>
<dbReference type="Gene3D" id="3.90.550.10">
    <property type="entry name" value="Spore Coat Polysaccharide Biosynthesis Protein SpsA, Chain A"/>
    <property type="match status" value="1"/>
</dbReference>
<dbReference type="GO" id="GO:0016757">
    <property type="term" value="F:glycosyltransferase activity"/>
    <property type="evidence" value="ECO:0007669"/>
    <property type="project" value="UniProtKB-KW"/>
</dbReference>
<evidence type="ECO:0000256" key="4">
    <source>
        <dbReference type="ARBA" id="ARBA00022679"/>
    </source>
</evidence>
<evidence type="ECO:0000256" key="2">
    <source>
        <dbReference type="ARBA" id="ARBA00006739"/>
    </source>
</evidence>
<evidence type="ECO:0000313" key="6">
    <source>
        <dbReference type="EMBL" id="GLG89815.1"/>
    </source>
</evidence>
<dbReference type="PANTHER" id="PTHR43179">
    <property type="entry name" value="RHAMNOSYLTRANSFERASE WBBL"/>
    <property type="match status" value="1"/>
</dbReference>
<reference evidence="6" key="3">
    <citation type="journal article" date="2023" name="Int. J. Syst. Evol. Microbiol.">
        <title>Sellimonas catena sp. nov., isolated from human faeces.</title>
        <authorList>
            <person name="Hisatomi A."/>
            <person name="Ohkuma M."/>
            <person name="Sakamoto M."/>
        </authorList>
    </citation>
    <scope>NUCLEOTIDE SEQUENCE</scope>
    <source>
        <strain evidence="6">18CBH55</strain>
    </source>
</reference>
<reference evidence="6" key="1">
    <citation type="submission" date="2022-11" db="EMBL/GenBank/DDBJ databases">
        <title>Draft genome sequence of Sellimonas catena strain 18CBH55.</title>
        <authorList>
            <person name="Atsushi H."/>
            <person name="Moriya O."/>
            <person name="Mitsuo S."/>
        </authorList>
    </citation>
    <scope>NUCLEOTIDE SEQUENCE</scope>
    <source>
        <strain evidence="6">18CBH55</strain>
    </source>
</reference>
<dbReference type="AlphaFoldDB" id="A0A9W6CDL8"/>
<evidence type="ECO:0000256" key="1">
    <source>
        <dbReference type="ARBA" id="ARBA00004776"/>
    </source>
</evidence>
<dbReference type="PANTHER" id="PTHR43179:SF12">
    <property type="entry name" value="GALACTOFURANOSYLTRANSFERASE GLFT2"/>
    <property type="match status" value="1"/>
</dbReference>
<comment type="caution">
    <text evidence="6">The sequence shown here is derived from an EMBL/GenBank/DDBJ whole genome shotgun (WGS) entry which is preliminary data.</text>
</comment>
<feature type="domain" description="Glycosyltransferase 2-like" evidence="5">
    <location>
        <begin position="4"/>
        <end position="191"/>
    </location>
</feature>
<reference evidence="6" key="2">
    <citation type="submission" date="2022-11" db="EMBL/GenBank/DDBJ databases">
        <title>Draft genome sequence of Sellimonas catena strain 18CBH55.</title>
        <authorList>
            <person name="Hisatomi A."/>
            <person name="Ohkuma M."/>
            <person name="Sakamoto M."/>
        </authorList>
    </citation>
    <scope>NUCLEOTIDE SEQUENCE</scope>
    <source>
        <strain evidence="6">18CBH55</strain>
    </source>
</reference>
<comment type="pathway">
    <text evidence="1">Cell wall biogenesis; cell wall polysaccharide biosynthesis.</text>
</comment>
<gene>
    <name evidence="6" type="ORF">Selli2_12420</name>
</gene>
<dbReference type="EMBL" id="BSCH01000006">
    <property type="protein sequence ID" value="GLG89815.1"/>
    <property type="molecule type" value="Genomic_DNA"/>
</dbReference>
<evidence type="ECO:0000313" key="7">
    <source>
        <dbReference type="Proteomes" id="UP001145094"/>
    </source>
</evidence>
<keyword evidence="3" id="KW-0328">Glycosyltransferase</keyword>
<dbReference type="RefSeq" id="WP_281844826.1">
    <property type="nucleotide sequence ID" value="NZ_BSCH01000006.1"/>
</dbReference>
<proteinExistence type="inferred from homology"/>
<dbReference type="Proteomes" id="UP001145094">
    <property type="component" value="Unassembled WGS sequence"/>
</dbReference>
<organism evidence="6 7">
    <name type="scientific">Sellimonas catena</name>
    <dbReference type="NCBI Taxonomy" id="2994035"/>
    <lineage>
        <taxon>Bacteria</taxon>
        <taxon>Bacillati</taxon>
        <taxon>Bacillota</taxon>
        <taxon>Clostridia</taxon>
        <taxon>Lachnospirales</taxon>
        <taxon>Lachnospiraceae</taxon>
        <taxon>Sellimonas</taxon>
    </lineage>
</organism>
<name>A0A9W6CDL8_9FIRM</name>
<accession>A0A9W6CDL8</accession>
<comment type="similarity">
    <text evidence="2">Belongs to the glycosyltransferase 2 family.</text>
</comment>
<protein>
    <submittedName>
        <fullName evidence="6">Rhamnosyltransferase</fullName>
    </submittedName>
</protein>
<evidence type="ECO:0000259" key="5">
    <source>
        <dbReference type="Pfam" id="PF00535"/>
    </source>
</evidence>
<sequence length="283" mass="32411">MLGIVILNYNTWDDTIACIESLLKFTKIIKGKIYVVDNASPTTPQKSLIQKLNELPMVNLIYAKRNKGYAAGNNIGLKKALEDGCDAVLICNSDIIFVDDSINKMLCFLEEHKNIGLIGPQIYNRDLEFQPIYMLSKLTGSGKIKNMFLNTPMRKVFSNFEKNFIQKSEIHEPLKVFGVSGCCFLISRPCLEYLFPLDENTFLYEEEYIIGVKLENTVFKNYVLPNTCVIHAHGGATGGMTSFSYDCLVESEQYYLKKYIKCNILLRKLIFLIRKITKKYRVK</sequence>